<accession>A0ABR1S6L1</accession>
<organism evidence="1 2">
    <name type="scientific">Apiospora marii</name>
    <dbReference type="NCBI Taxonomy" id="335849"/>
    <lineage>
        <taxon>Eukaryota</taxon>
        <taxon>Fungi</taxon>
        <taxon>Dikarya</taxon>
        <taxon>Ascomycota</taxon>
        <taxon>Pezizomycotina</taxon>
        <taxon>Sordariomycetes</taxon>
        <taxon>Xylariomycetidae</taxon>
        <taxon>Amphisphaeriales</taxon>
        <taxon>Apiosporaceae</taxon>
        <taxon>Apiospora</taxon>
    </lineage>
</organism>
<protein>
    <recommendedName>
        <fullName evidence="3">NADH-ubiquinone oxidoreductase 17.8 kDa subunit</fullName>
    </recommendedName>
</protein>
<reference evidence="1 2" key="1">
    <citation type="submission" date="2023-01" db="EMBL/GenBank/DDBJ databases">
        <title>Analysis of 21 Apiospora genomes using comparative genomics revels a genus with tremendous synthesis potential of carbohydrate active enzymes and secondary metabolites.</title>
        <authorList>
            <person name="Sorensen T."/>
        </authorList>
    </citation>
    <scope>NUCLEOTIDE SEQUENCE [LARGE SCALE GENOMIC DNA]</scope>
    <source>
        <strain evidence="1 2">CBS 20057</strain>
    </source>
</reference>
<dbReference type="PANTHER" id="PTHR42100">
    <property type="entry name" value="OXIDOREDUCTASE 178 KDA SUBUNIT, PUTATIVE (AFU_ORTHOLOGUE AFUA_8G04320)-RELATED"/>
    <property type="match status" value="1"/>
</dbReference>
<evidence type="ECO:0008006" key="3">
    <source>
        <dbReference type="Google" id="ProtNLM"/>
    </source>
</evidence>
<evidence type="ECO:0000313" key="2">
    <source>
        <dbReference type="Proteomes" id="UP001396898"/>
    </source>
</evidence>
<sequence>MQALRQRAACAARQTRPASAIRNARGYASGHDHHHAAPEVKEGLGVRLSLSPSLSLPREEPMGGSVSRSIDQSAKLMPGWQQASFYVFAGLLPTAAIFYTISRPGADGEPSTISQYLNQFEALNKDHVVRNALRTDALERAAHDKHLFLNAGPKSPHVELKTPELLNSGSPWNVPAGHYANLDQVTEHYRQAHLADEERKAKKLAAKAAAAQAEA</sequence>
<dbReference type="EMBL" id="JAQQWI010000007">
    <property type="protein sequence ID" value="KAK8027408.1"/>
    <property type="molecule type" value="Genomic_DNA"/>
</dbReference>
<comment type="caution">
    <text evidence="1">The sequence shown here is derived from an EMBL/GenBank/DDBJ whole genome shotgun (WGS) entry which is preliminary data.</text>
</comment>
<evidence type="ECO:0000313" key="1">
    <source>
        <dbReference type="EMBL" id="KAK8027408.1"/>
    </source>
</evidence>
<name>A0ABR1S6L1_9PEZI</name>
<dbReference type="InterPro" id="IPR034444">
    <property type="entry name" value="Nuo17.8"/>
</dbReference>
<dbReference type="Proteomes" id="UP001396898">
    <property type="component" value="Unassembled WGS sequence"/>
</dbReference>
<dbReference type="PANTHER" id="PTHR42100:SF1">
    <property type="entry name" value="OXIDOREDUCTASE 178 KDA SUBUNIT, PUTATIVE (AFU_ORTHOLOGUE AFUA_8G04320)-RELATED"/>
    <property type="match status" value="1"/>
</dbReference>
<gene>
    <name evidence="1" type="ORF">PG991_004464</name>
</gene>
<keyword evidence="2" id="KW-1185">Reference proteome</keyword>
<proteinExistence type="predicted"/>